<protein>
    <recommendedName>
        <fullName evidence="9">Leucine--tRNA ligase</fullName>
        <ecNumber evidence="9">6.1.1.4</ecNumber>
    </recommendedName>
    <alternativeName>
        <fullName evidence="9">Leucyl-tRNA synthetase</fullName>
        <shortName evidence="9">LeuRS</shortName>
    </alternativeName>
</protein>
<dbReference type="CDD" id="cd07958">
    <property type="entry name" value="Anticodon_Ia_Leu_BEm"/>
    <property type="match status" value="1"/>
</dbReference>
<evidence type="ECO:0000256" key="9">
    <source>
        <dbReference type="HAMAP-Rule" id="MF_00049"/>
    </source>
</evidence>
<reference evidence="15 16" key="1">
    <citation type="submission" date="2023-09" db="EMBL/GenBank/DDBJ databases">
        <authorList>
            <person name="Rey-Velasco X."/>
        </authorList>
    </citation>
    <scope>NUCLEOTIDE SEQUENCE [LARGE SCALE GENOMIC DNA]</scope>
    <source>
        <strain evidence="15 16">P117</strain>
    </source>
</reference>
<evidence type="ECO:0000256" key="6">
    <source>
        <dbReference type="ARBA" id="ARBA00022917"/>
    </source>
</evidence>
<dbReference type="Pfam" id="PF09334">
    <property type="entry name" value="tRNA-synt_1g"/>
    <property type="match status" value="1"/>
</dbReference>
<keyword evidence="6 9" id="KW-0648">Protein biosynthesis</keyword>
<feature type="domain" description="Aminoacyl-tRNA synthetase class Ia" evidence="11">
    <location>
        <begin position="430"/>
        <end position="583"/>
    </location>
</feature>
<feature type="domain" description="Leucyl-tRNA synthetase editing" evidence="14">
    <location>
        <begin position="230"/>
        <end position="417"/>
    </location>
</feature>
<comment type="similarity">
    <text evidence="1 9 10">Belongs to the class-I aminoacyl-tRNA synthetase family.</text>
</comment>
<dbReference type="Gene3D" id="3.40.50.620">
    <property type="entry name" value="HUPs"/>
    <property type="match status" value="1"/>
</dbReference>
<organism evidence="15 16">
    <name type="scientific">Glaciecola petra</name>
    <dbReference type="NCBI Taxonomy" id="3075602"/>
    <lineage>
        <taxon>Bacteria</taxon>
        <taxon>Pseudomonadati</taxon>
        <taxon>Pseudomonadota</taxon>
        <taxon>Gammaproteobacteria</taxon>
        <taxon>Alteromonadales</taxon>
        <taxon>Alteromonadaceae</taxon>
        <taxon>Glaciecola</taxon>
    </lineage>
</organism>
<feature type="domain" description="Methionyl/Valyl/Leucyl/Isoleucyl-tRNA synthetase anticodon-binding" evidence="12">
    <location>
        <begin position="718"/>
        <end position="847"/>
    </location>
</feature>
<dbReference type="PANTHER" id="PTHR43740:SF2">
    <property type="entry name" value="LEUCINE--TRNA LIGASE, MITOCHONDRIAL"/>
    <property type="match status" value="1"/>
</dbReference>
<comment type="catalytic activity">
    <reaction evidence="8 9">
        <text>tRNA(Leu) + L-leucine + ATP = L-leucyl-tRNA(Leu) + AMP + diphosphate</text>
        <dbReference type="Rhea" id="RHEA:11688"/>
        <dbReference type="Rhea" id="RHEA-COMP:9613"/>
        <dbReference type="Rhea" id="RHEA-COMP:9622"/>
        <dbReference type="ChEBI" id="CHEBI:30616"/>
        <dbReference type="ChEBI" id="CHEBI:33019"/>
        <dbReference type="ChEBI" id="CHEBI:57427"/>
        <dbReference type="ChEBI" id="CHEBI:78442"/>
        <dbReference type="ChEBI" id="CHEBI:78494"/>
        <dbReference type="ChEBI" id="CHEBI:456215"/>
        <dbReference type="EC" id="6.1.1.4"/>
    </reaction>
</comment>
<dbReference type="Gene3D" id="2.20.28.290">
    <property type="match status" value="1"/>
</dbReference>
<gene>
    <name evidence="9 15" type="primary">leuS</name>
    <name evidence="15" type="ORF">RM552_06610</name>
</gene>
<evidence type="ECO:0000259" key="13">
    <source>
        <dbReference type="Pfam" id="PF09334"/>
    </source>
</evidence>
<evidence type="ECO:0000313" key="15">
    <source>
        <dbReference type="EMBL" id="MDT0594510.1"/>
    </source>
</evidence>
<dbReference type="PRINTS" id="PR00985">
    <property type="entry name" value="TRNASYNTHLEU"/>
</dbReference>
<sequence>MANTEVNATTSFEYNPKDIEANAQAHWKNIDIFKANQDENKEKFYCLCMFPYPSGRLHMGHVRNYTIGDVVSRFQRMQGKSVLQPMGWDAFGLPAENAAIDNNTAPASWTLQNIDYMKTQLHALGFGYDWTRELTTCQPEYYRWEQWFFTRLFEKGLVYKKNATVNWDPVDQTVLANEQVIDGKGWRSGAQVEQKEIPQWFIKITDYADQLLSDLDQLDEWPTQVRVAQKNWIGRSEGVDIDFDLVNETAGYQQIQVYTTRPDTLYGATYLAIAAGHPIAQELANGNEAISAFIEECKNTKTSEAEMATMEKKGLATGLYAIHPLTQEKLPIWIANFVLMGYGSGAVMSVPAHDQRDWEFATKYKLPIVQVVANKKEDENHNIADAAYTEKNDLINSGEYSGLSYEDGFNAIAAKLESIGKGKKSVNYRLRDWGVSRQRYWGAPIPIVNDDNGNSFAVDEQDLPVVLPTDVVMDGVTSPIKSDPEWAKTNHAGSAMTRETDTFDTFMESSWYYARYASAPKDAMLDPSEANYWLPVDQYIGGIEHAILHLLYARFFHKLLRDEGLVESDEPFKRLLCQGMVLSNAFYTENDGKKTWHKPDDLTLEKDDKGRIISAVLKSNQQVAQHAGMIKMSKSKNNGIDPQSVIDLYGADTIRLYTMFAAPPEQDLEWTESAVEGANRFLRRFWRLVNEHSQHCAEASFKVEYQYNVKSLSKAQKALRFELHGAIQKVTDDILRRQTFNTAIAKMMELLNFLQKYAQQLVKDEQQADLDQLALMQEALSAMVKMLNPVTPHICEALHKMLGYQDELQTSPWPVFDKSALVEDEKLIIVQVNGKLRAKLTVSADIDKNELERMAIEHENVLSFTAGKQVRKVIVIPGKLVNIVAN</sequence>
<evidence type="ECO:0000256" key="10">
    <source>
        <dbReference type="RuleBase" id="RU363035"/>
    </source>
</evidence>
<dbReference type="GO" id="GO:0004823">
    <property type="term" value="F:leucine-tRNA ligase activity"/>
    <property type="evidence" value="ECO:0007669"/>
    <property type="project" value="UniProtKB-EC"/>
</dbReference>
<dbReference type="RefSeq" id="WP_311367979.1">
    <property type="nucleotide sequence ID" value="NZ_JAVRHX010000001.1"/>
</dbReference>
<dbReference type="InterPro" id="IPR014729">
    <property type="entry name" value="Rossmann-like_a/b/a_fold"/>
</dbReference>
<dbReference type="PROSITE" id="PS00178">
    <property type="entry name" value="AA_TRNA_LIGASE_I"/>
    <property type="match status" value="1"/>
</dbReference>
<dbReference type="SUPFAM" id="SSF47323">
    <property type="entry name" value="Anticodon-binding domain of a subclass of class I aminoacyl-tRNA synthetases"/>
    <property type="match status" value="1"/>
</dbReference>
<evidence type="ECO:0000259" key="12">
    <source>
        <dbReference type="Pfam" id="PF08264"/>
    </source>
</evidence>
<dbReference type="Gene3D" id="1.10.730.10">
    <property type="entry name" value="Isoleucyl-tRNA Synthetase, Domain 1"/>
    <property type="match status" value="1"/>
</dbReference>
<comment type="subcellular location">
    <subcellularLocation>
        <location evidence="9">Cytoplasm</location>
    </subcellularLocation>
</comment>
<dbReference type="EMBL" id="JAVRHX010000001">
    <property type="protein sequence ID" value="MDT0594510.1"/>
    <property type="molecule type" value="Genomic_DNA"/>
</dbReference>
<dbReference type="Gene3D" id="3.90.740.10">
    <property type="entry name" value="Valyl/Leucyl/Isoleucyl-tRNA synthetase, editing domain"/>
    <property type="match status" value="1"/>
</dbReference>
<keyword evidence="7 9" id="KW-0030">Aminoacyl-tRNA synthetase</keyword>
<dbReference type="Pfam" id="PF08264">
    <property type="entry name" value="Anticodon_1"/>
    <property type="match status" value="1"/>
</dbReference>
<evidence type="ECO:0000256" key="1">
    <source>
        <dbReference type="ARBA" id="ARBA00005594"/>
    </source>
</evidence>
<dbReference type="InterPro" id="IPR013155">
    <property type="entry name" value="M/V/L/I-tRNA-synth_anticd-bd"/>
</dbReference>
<dbReference type="Pfam" id="PF00133">
    <property type="entry name" value="tRNA-synt_1"/>
    <property type="match status" value="2"/>
</dbReference>
<dbReference type="EC" id="6.1.1.4" evidence="9"/>
<proteinExistence type="inferred from homology"/>
<dbReference type="InterPro" id="IPR001412">
    <property type="entry name" value="aa-tRNA-synth_I_CS"/>
</dbReference>
<evidence type="ECO:0000256" key="4">
    <source>
        <dbReference type="ARBA" id="ARBA00022741"/>
    </source>
</evidence>
<dbReference type="InterPro" id="IPR002302">
    <property type="entry name" value="Leu-tRNA-ligase"/>
</dbReference>
<keyword evidence="2 9" id="KW-0963">Cytoplasm</keyword>
<dbReference type="Pfam" id="PF13603">
    <property type="entry name" value="tRNA-synt_1_2"/>
    <property type="match status" value="1"/>
</dbReference>
<evidence type="ECO:0000259" key="11">
    <source>
        <dbReference type="Pfam" id="PF00133"/>
    </source>
</evidence>
<dbReference type="Gene3D" id="3.10.20.590">
    <property type="match status" value="1"/>
</dbReference>
<dbReference type="SUPFAM" id="SSF50677">
    <property type="entry name" value="ValRS/IleRS/LeuRS editing domain"/>
    <property type="match status" value="1"/>
</dbReference>
<evidence type="ECO:0000256" key="2">
    <source>
        <dbReference type="ARBA" id="ARBA00022490"/>
    </source>
</evidence>
<keyword evidence="5 9" id="KW-0067">ATP-binding</keyword>
<dbReference type="InterPro" id="IPR015413">
    <property type="entry name" value="Methionyl/Leucyl_tRNA_Synth"/>
</dbReference>
<evidence type="ECO:0000256" key="3">
    <source>
        <dbReference type="ARBA" id="ARBA00022598"/>
    </source>
</evidence>
<dbReference type="InterPro" id="IPR002300">
    <property type="entry name" value="aa-tRNA-synth_Ia"/>
</dbReference>
<dbReference type="SUPFAM" id="SSF52374">
    <property type="entry name" value="Nucleotidylyl transferase"/>
    <property type="match status" value="1"/>
</dbReference>
<dbReference type="InterPro" id="IPR009008">
    <property type="entry name" value="Val/Leu/Ile-tRNA-synth_edit"/>
</dbReference>
<feature type="binding site" evidence="9">
    <location>
        <position position="634"/>
    </location>
    <ligand>
        <name>ATP</name>
        <dbReference type="ChEBI" id="CHEBI:30616"/>
    </ligand>
</feature>
<feature type="domain" description="Methionyl/Leucyl tRNA synthetase" evidence="13">
    <location>
        <begin position="47"/>
        <end position="180"/>
    </location>
</feature>
<dbReference type="InterPro" id="IPR025709">
    <property type="entry name" value="Leu_tRNA-synth_edit"/>
</dbReference>
<dbReference type="InterPro" id="IPR009080">
    <property type="entry name" value="tRNAsynth_Ia_anticodon-bd"/>
</dbReference>
<evidence type="ECO:0000256" key="7">
    <source>
        <dbReference type="ARBA" id="ARBA00023146"/>
    </source>
</evidence>
<keyword evidence="16" id="KW-1185">Reference proteome</keyword>
<evidence type="ECO:0000259" key="14">
    <source>
        <dbReference type="Pfam" id="PF13603"/>
    </source>
</evidence>
<keyword evidence="4 9" id="KW-0547">Nucleotide-binding</keyword>
<comment type="caution">
    <text evidence="15">The sequence shown here is derived from an EMBL/GenBank/DDBJ whole genome shotgun (WGS) entry which is preliminary data.</text>
</comment>
<name>A0ABU2ZPF5_9ALTE</name>
<dbReference type="CDD" id="cd00812">
    <property type="entry name" value="LeuRS_core"/>
    <property type="match status" value="1"/>
</dbReference>
<feature type="short sequence motif" description="'KMSKS' region" evidence="9">
    <location>
        <begin position="631"/>
        <end position="635"/>
    </location>
</feature>
<feature type="short sequence motif" description="'HIGH' region" evidence="9">
    <location>
        <begin position="51"/>
        <end position="61"/>
    </location>
</feature>
<evidence type="ECO:0000256" key="5">
    <source>
        <dbReference type="ARBA" id="ARBA00022840"/>
    </source>
</evidence>
<evidence type="ECO:0000256" key="8">
    <source>
        <dbReference type="ARBA" id="ARBA00047469"/>
    </source>
</evidence>
<evidence type="ECO:0000313" key="16">
    <source>
        <dbReference type="Proteomes" id="UP001253545"/>
    </source>
</evidence>
<dbReference type="NCBIfam" id="TIGR00396">
    <property type="entry name" value="leuS_bact"/>
    <property type="match status" value="1"/>
</dbReference>
<feature type="domain" description="Aminoacyl-tRNA synthetase class Ia" evidence="11">
    <location>
        <begin position="631"/>
        <end position="670"/>
    </location>
</feature>
<dbReference type="HAMAP" id="MF_00049_B">
    <property type="entry name" value="Leu_tRNA_synth_B"/>
    <property type="match status" value="1"/>
</dbReference>
<keyword evidence="3 9" id="KW-0436">Ligase</keyword>
<dbReference type="Proteomes" id="UP001253545">
    <property type="component" value="Unassembled WGS sequence"/>
</dbReference>
<dbReference type="PANTHER" id="PTHR43740">
    <property type="entry name" value="LEUCYL-TRNA SYNTHETASE"/>
    <property type="match status" value="1"/>
</dbReference>
<accession>A0ABU2ZPF5</accession>